<dbReference type="SFLD" id="SFLDG01099">
    <property type="entry name" value="Uncharacterised_Radical_SAM_Su"/>
    <property type="match status" value="1"/>
</dbReference>
<comment type="cofactor">
    <cofactor evidence="5">
        <name>[4Fe-4S] cluster</name>
        <dbReference type="ChEBI" id="CHEBI:49883"/>
    </cofactor>
    <text evidence="5">Binds 1 [4Fe-4S] cluster. The cluster is coordinated with 3 cysteines and an exchangeable S-adenosyl-L-methionine.</text>
</comment>
<evidence type="ECO:0000313" key="7">
    <source>
        <dbReference type="EMBL" id="HGY56782.1"/>
    </source>
</evidence>
<name>A0A7V4UF26_CALAY</name>
<comment type="caution">
    <text evidence="7">The sequence shown here is derived from an EMBL/GenBank/DDBJ whole genome shotgun (WGS) entry which is preliminary data.</text>
</comment>
<dbReference type="InterPro" id="IPR007197">
    <property type="entry name" value="rSAM"/>
</dbReference>
<evidence type="ECO:0000256" key="5">
    <source>
        <dbReference type="PIRSR" id="PIRSR004869-50"/>
    </source>
</evidence>
<evidence type="ECO:0000259" key="6">
    <source>
        <dbReference type="Pfam" id="PF04055"/>
    </source>
</evidence>
<evidence type="ECO:0000256" key="3">
    <source>
        <dbReference type="ARBA" id="ARBA00023004"/>
    </source>
</evidence>
<dbReference type="GO" id="GO:0046872">
    <property type="term" value="F:metal ion binding"/>
    <property type="evidence" value="ECO:0007669"/>
    <property type="project" value="UniProtKB-KW"/>
</dbReference>
<dbReference type="SUPFAM" id="SSF102114">
    <property type="entry name" value="Radical SAM enzymes"/>
    <property type="match status" value="1"/>
</dbReference>
<evidence type="ECO:0000256" key="2">
    <source>
        <dbReference type="ARBA" id="ARBA00022723"/>
    </source>
</evidence>
<feature type="binding site" evidence="5">
    <location>
        <position position="82"/>
    </location>
    <ligand>
        <name>[4Fe-4S] cluster</name>
        <dbReference type="ChEBI" id="CHEBI:49883"/>
        <note>4Fe-4S-S-AdoMet</note>
    </ligand>
</feature>
<keyword evidence="2 5" id="KW-0479">Metal-binding</keyword>
<dbReference type="InterPro" id="IPR058240">
    <property type="entry name" value="rSAM_sf"/>
</dbReference>
<gene>
    <name evidence="7" type="ORF">ENK44_13835</name>
</gene>
<keyword evidence="3 5" id="KW-0408">Iron</keyword>
<dbReference type="GO" id="GO:0003824">
    <property type="term" value="F:catalytic activity"/>
    <property type="evidence" value="ECO:0007669"/>
    <property type="project" value="InterPro"/>
</dbReference>
<dbReference type="CDD" id="cd01335">
    <property type="entry name" value="Radical_SAM"/>
    <property type="match status" value="1"/>
</dbReference>
<feature type="binding site" evidence="5">
    <location>
        <position position="86"/>
    </location>
    <ligand>
        <name>[4Fe-4S] cluster</name>
        <dbReference type="ChEBI" id="CHEBI:49883"/>
        <note>4Fe-4S-S-AdoMet</note>
    </ligand>
</feature>
<dbReference type="PANTHER" id="PTHR43075:SF1">
    <property type="entry name" value="FORMATE LYASE ACTIVATING ENZYME, PUTATIVE (AFU_ORTHOLOGUE AFUA_2G15630)-RELATED"/>
    <property type="match status" value="1"/>
</dbReference>
<feature type="binding site" evidence="5">
    <location>
        <position position="89"/>
    </location>
    <ligand>
        <name>[4Fe-4S] cluster</name>
        <dbReference type="ChEBI" id="CHEBI:49883"/>
        <note>4Fe-4S-S-AdoMet</note>
    </ligand>
</feature>
<dbReference type="InterPro" id="IPR040085">
    <property type="entry name" value="MJ0674-like"/>
</dbReference>
<reference evidence="7" key="1">
    <citation type="journal article" date="2020" name="mSystems">
        <title>Genome- and Community-Level Interaction Insights into Carbon Utilization and Element Cycling Functions of Hydrothermarchaeota in Hydrothermal Sediment.</title>
        <authorList>
            <person name="Zhou Z."/>
            <person name="Liu Y."/>
            <person name="Xu W."/>
            <person name="Pan J."/>
            <person name="Luo Z.H."/>
            <person name="Li M."/>
        </authorList>
    </citation>
    <scope>NUCLEOTIDE SEQUENCE [LARGE SCALE GENOMIC DNA]</scope>
    <source>
        <strain evidence="7">HyVt-577</strain>
    </source>
</reference>
<evidence type="ECO:0000256" key="4">
    <source>
        <dbReference type="ARBA" id="ARBA00023014"/>
    </source>
</evidence>
<protein>
    <submittedName>
        <fullName evidence="7">Radical SAM protein</fullName>
    </submittedName>
</protein>
<keyword evidence="4 5" id="KW-0411">Iron-sulfur</keyword>
<dbReference type="Gene3D" id="3.20.20.70">
    <property type="entry name" value="Aldolase class I"/>
    <property type="match status" value="1"/>
</dbReference>
<dbReference type="AlphaFoldDB" id="A0A7V4UF26"/>
<dbReference type="PIRSF" id="PIRSF004869">
    <property type="entry name" value="PflX_prd"/>
    <property type="match status" value="1"/>
</dbReference>
<feature type="domain" description="Radical SAM core" evidence="6">
    <location>
        <begin position="78"/>
        <end position="208"/>
    </location>
</feature>
<dbReference type="GO" id="GO:0051536">
    <property type="term" value="F:iron-sulfur cluster binding"/>
    <property type="evidence" value="ECO:0007669"/>
    <property type="project" value="UniProtKB-KW"/>
</dbReference>
<proteinExistence type="predicted"/>
<organism evidence="7">
    <name type="scientific">Caldithrix abyssi</name>
    <dbReference type="NCBI Taxonomy" id="187145"/>
    <lineage>
        <taxon>Bacteria</taxon>
        <taxon>Pseudomonadati</taxon>
        <taxon>Calditrichota</taxon>
        <taxon>Calditrichia</taxon>
        <taxon>Calditrichales</taxon>
        <taxon>Calditrichaceae</taxon>
        <taxon>Caldithrix</taxon>
    </lineage>
</organism>
<dbReference type="Proteomes" id="UP000885779">
    <property type="component" value="Unassembled WGS sequence"/>
</dbReference>
<dbReference type="InterPro" id="IPR013785">
    <property type="entry name" value="Aldolase_TIM"/>
</dbReference>
<dbReference type="PANTHER" id="PTHR43075">
    <property type="entry name" value="FORMATE LYASE ACTIVATING ENZYME, PUTATIVE (AFU_ORTHOLOGUE AFUA_2G15630)-RELATED"/>
    <property type="match status" value="1"/>
</dbReference>
<evidence type="ECO:0000256" key="1">
    <source>
        <dbReference type="ARBA" id="ARBA00022691"/>
    </source>
</evidence>
<accession>A0A7V4UF26</accession>
<dbReference type="EMBL" id="DRQG01000130">
    <property type="protein sequence ID" value="HGY56782.1"/>
    <property type="molecule type" value="Genomic_DNA"/>
</dbReference>
<dbReference type="SFLD" id="SFLDS00029">
    <property type="entry name" value="Radical_SAM"/>
    <property type="match status" value="1"/>
</dbReference>
<sequence>MKASYLKLFESGELKKRLEALEELLYSCTVCPRGCKVNRMEDKEGVCRAGYLPYITSICDHHGEEPVLSGRNGSGTVFFGSCNLRCVYCQNWQISQDRAYFKSFVTDFKEAAQAIVDLQNRYGVHNINFVSPSHFVPQMVRIIYEAVPLGLHVPIVYNSNGYDSLKTLRLLDGIVDIYLPDFKYFDDAIAMRYSQAKGYTIIAKEAVKEMYRQVGNLVVDKNGIAWRGLLIRHLILPNDLANTEKVLRWIAKELSPEAAISLMSQYYPTHRAESIPLLSRGITYSRYRKAADILEELGMTNGFRQEMSAPFFYQPDFHKDGHPFENH</sequence>
<dbReference type="InterPro" id="IPR016431">
    <property type="entry name" value="Pyrv-formate_lyase-activ_prd"/>
</dbReference>
<keyword evidence="1 5" id="KW-0949">S-adenosyl-L-methionine</keyword>
<dbReference type="Pfam" id="PF04055">
    <property type="entry name" value="Radical_SAM"/>
    <property type="match status" value="1"/>
</dbReference>